<accession>A0A941EZP3</accession>
<sequence>MSVIQRILSAPLSVFLSLLGVNERHFKVLLAAKLKMDFRRPPNSFQSAGKKQTLLKQLFIYTFLGAIMLLSLYRIPDLMLQLSVFYAFLIVFAGTIMLTEFTSVLFDENENHVLLPRPVSSRTLLIVRLVHVLVYIGNITLSLSLPFSIYLAIKYGFIALAFLLGVFLCAWFILLLAVGFYMSLSRLVSASRFKDVLNYLQIGLAIIIMASYQLVPNFIEDANMEQLTFTHAWWTQLVPSVWFAGFVRFLSGMGKGNDVVLFLITIGVTILGSVILVRTLSSGFNVIIAESGTGTVTKKKEVIEVNTKQPWLEKVIDLLCVSSVEKMGWAFTMSHIKSDRKLKQQLYPMFAYSIIMVIVFLKPQVNNFSEYIAELGQSSKYVMFFLAGFFGTIGTSIIPYTDTPKAAWIYEVASTDKKYHMQSGAIKAVLFTFFLPLYVLYLVPIIWIWGVSVLPHIVLGASLSAALAILLVKLQKQPLPFSQAREMVNKGDYTLKMLLGMVMVGVIIGLVYLVSLAHIGVSIGLCVMMPFIIVLCYRLIRSQKVAVSH</sequence>
<evidence type="ECO:0000313" key="2">
    <source>
        <dbReference type="EMBL" id="MBR8534099.1"/>
    </source>
</evidence>
<feature type="transmembrane region" description="Helical" evidence="1">
    <location>
        <begin position="381"/>
        <end position="400"/>
    </location>
</feature>
<feature type="transmembrane region" description="Helical" evidence="1">
    <location>
        <begin position="85"/>
        <end position="106"/>
    </location>
</feature>
<feature type="transmembrane region" description="Helical" evidence="1">
    <location>
        <begin position="126"/>
        <end position="153"/>
    </location>
</feature>
<dbReference type="AlphaFoldDB" id="A0A941EZP3"/>
<feature type="transmembrane region" description="Helical" evidence="1">
    <location>
        <begin position="55"/>
        <end position="73"/>
    </location>
</feature>
<feature type="transmembrane region" description="Helical" evidence="1">
    <location>
        <begin position="196"/>
        <end position="215"/>
    </location>
</feature>
<keyword evidence="1" id="KW-1133">Transmembrane helix</keyword>
<keyword evidence="1" id="KW-0472">Membrane</keyword>
<evidence type="ECO:0000256" key="1">
    <source>
        <dbReference type="SAM" id="Phobius"/>
    </source>
</evidence>
<feature type="transmembrane region" description="Helical" evidence="1">
    <location>
        <begin position="493"/>
        <end position="513"/>
    </location>
</feature>
<reference evidence="2" key="1">
    <citation type="journal article" date="2018" name="Int. J. Syst. Evol. Microbiol.">
        <title>Carboxylicivirga sediminis sp. nov., isolated from coastal sediment.</title>
        <authorList>
            <person name="Wang F.Q."/>
            <person name="Ren L.H."/>
            <person name="Zou R.J."/>
            <person name="Sun Y.Z."/>
            <person name="Liu X.J."/>
            <person name="Jiang F."/>
            <person name="Liu L.J."/>
        </authorList>
    </citation>
    <scope>NUCLEOTIDE SEQUENCE</scope>
    <source>
        <strain evidence="2">JR1</strain>
    </source>
</reference>
<feature type="transmembrane region" description="Helical" evidence="1">
    <location>
        <begin position="453"/>
        <end position="472"/>
    </location>
</feature>
<gene>
    <name evidence="2" type="ORF">KDU71_00875</name>
</gene>
<feature type="transmembrane region" description="Helical" evidence="1">
    <location>
        <begin position="519"/>
        <end position="540"/>
    </location>
</feature>
<feature type="transmembrane region" description="Helical" evidence="1">
    <location>
        <begin position="160"/>
        <end position="184"/>
    </location>
</feature>
<proteinExistence type="predicted"/>
<comment type="caution">
    <text evidence="2">The sequence shown here is derived from an EMBL/GenBank/DDBJ whole genome shotgun (WGS) entry which is preliminary data.</text>
</comment>
<feature type="transmembrane region" description="Helical" evidence="1">
    <location>
        <begin position="428"/>
        <end position="447"/>
    </location>
</feature>
<keyword evidence="1" id="KW-0812">Transmembrane</keyword>
<reference evidence="2" key="2">
    <citation type="submission" date="2021-04" db="EMBL/GenBank/DDBJ databases">
        <authorList>
            <person name="Zhang T."/>
            <person name="Zhang Y."/>
            <person name="Lu D."/>
            <person name="Zuo D."/>
            <person name="Du Z."/>
        </authorList>
    </citation>
    <scope>NUCLEOTIDE SEQUENCE</scope>
    <source>
        <strain evidence="2">JR1</strain>
    </source>
</reference>
<keyword evidence="3" id="KW-1185">Reference proteome</keyword>
<feature type="transmembrane region" description="Helical" evidence="1">
    <location>
        <begin position="227"/>
        <end position="247"/>
    </location>
</feature>
<feature type="transmembrane region" description="Helical" evidence="1">
    <location>
        <begin position="345"/>
        <end position="361"/>
    </location>
</feature>
<dbReference type="EMBL" id="JAGTAR010000001">
    <property type="protein sequence ID" value="MBR8534099.1"/>
    <property type="molecule type" value="Genomic_DNA"/>
</dbReference>
<organism evidence="2 3">
    <name type="scientific">Carboxylicivirga sediminis</name>
    <dbReference type="NCBI Taxonomy" id="2006564"/>
    <lineage>
        <taxon>Bacteria</taxon>
        <taxon>Pseudomonadati</taxon>
        <taxon>Bacteroidota</taxon>
        <taxon>Bacteroidia</taxon>
        <taxon>Marinilabiliales</taxon>
        <taxon>Marinilabiliaceae</taxon>
        <taxon>Carboxylicivirga</taxon>
    </lineage>
</organism>
<protein>
    <submittedName>
        <fullName evidence="2">Uncharacterized protein</fullName>
    </submittedName>
</protein>
<name>A0A941EZP3_9BACT</name>
<dbReference type="RefSeq" id="WP_212188003.1">
    <property type="nucleotide sequence ID" value="NZ_JAGTAR010000001.1"/>
</dbReference>
<feature type="transmembrane region" description="Helical" evidence="1">
    <location>
        <begin position="259"/>
        <end position="277"/>
    </location>
</feature>
<dbReference type="Proteomes" id="UP000679220">
    <property type="component" value="Unassembled WGS sequence"/>
</dbReference>
<evidence type="ECO:0000313" key="3">
    <source>
        <dbReference type="Proteomes" id="UP000679220"/>
    </source>
</evidence>